<accession>A0A511H5V1</accession>
<name>A0A511H5V1_9BACT</name>
<organism evidence="1 2">
    <name type="scientific">Myxococcus virescens</name>
    <dbReference type="NCBI Taxonomy" id="83456"/>
    <lineage>
        <taxon>Bacteria</taxon>
        <taxon>Pseudomonadati</taxon>
        <taxon>Myxococcota</taxon>
        <taxon>Myxococcia</taxon>
        <taxon>Myxococcales</taxon>
        <taxon>Cystobacterineae</taxon>
        <taxon>Myxococcaceae</taxon>
        <taxon>Myxococcus</taxon>
    </lineage>
</organism>
<dbReference type="PROSITE" id="PS51257">
    <property type="entry name" value="PROKAR_LIPOPROTEIN"/>
    <property type="match status" value="1"/>
</dbReference>
<dbReference type="AlphaFoldDB" id="A0A511H5V1"/>
<dbReference type="EMBL" id="BJVY01000002">
    <property type="protein sequence ID" value="GEL68774.1"/>
    <property type="molecule type" value="Genomic_DNA"/>
</dbReference>
<evidence type="ECO:0008006" key="3">
    <source>
        <dbReference type="Google" id="ProtNLM"/>
    </source>
</evidence>
<proteinExistence type="predicted"/>
<reference evidence="1 2" key="1">
    <citation type="submission" date="2019-07" db="EMBL/GenBank/DDBJ databases">
        <title>Whole genome shotgun sequence of Myxococcus virescens NBRC 100334.</title>
        <authorList>
            <person name="Hosoyama A."/>
            <person name="Uohara A."/>
            <person name="Ohji S."/>
            <person name="Ichikawa N."/>
        </authorList>
    </citation>
    <scope>NUCLEOTIDE SEQUENCE [LARGE SCALE GENOMIC DNA]</scope>
    <source>
        <strain evidence="1 2">NBRC 100334</strain>
    </source>
</reference>
<evidence type="ECO:0000313" key="1">
    <source>
        <dbReference type="EMBL" id="GEL68774.1"/>
    </source>
</evidence>
<sequence>MPVRNISTVAVSVVAAGFLVACGEGVDLNEEGAIPTTPEAAQEAVSAPAEVSAQACTTLYRPRITTYWTSFPIEIEGQVGRCTTASDCTVTCVGETSQYAINSQFFYCTYCP</sequence>
<protein>
    <recommendedName>
        <fullName evidence="3">Lipoprotein</fullName>
    </recommendedName>
</protein>
<gene>
    <name evidence="1" type="ORF">MVI01_05580</name>
</gene>
<dbReference type="Proteomes" id="UP000321224">
    <property type="component" value="Unassembled WGS sequence"/>
</dbReference>
<evidence type="ECO:0000313" key="2">
    <source>
        <dbReference type="Proteomes" id="UP000321224"/>
    </source>
</evidence>
<comment type="caution">
    <text evidence="1">The sequence shown here is derived from an EMBL/GenBank/DDBJ whole genome shotgun (WGS) entry which is preliminary data.</text>
</comment>